<dbReference type="SUPFAM" id="SSF51735">
    <property type="entry name" value="NAD(P)-binding Rossmann-fold domains"/>
    <property type="match status" value="1"/>
</dbReference>
<comment type="caution">
    <text evidence="5">The sequence shown here is derived from an EMBL/GenBank/DDBJ whole genome shotgun (WGS) entry which is preliminary data.</text>
</comment>
<evidence type="ECO:0000313" key="5">
    <source>
        <dbReference type="EMBL" id="GGI77153.1"/>
    </source>
</evidence>
<dbReference type="EC" id="1.1.1.133" evidence="2"/>
<evidence type="ECO:0000259" key="3">
    <source>
        <dbReference type="Pfam" id="PF04321"/>
    </source>
</evidence>
<dbReference type="EMBL" id="BAAAHC010000011">
    <property type="protein sequence ID" value="GAA0526739.1"/>
    <property type="molecule type" value="Genomic_DNA"/>
</dbReference>
<comment type="pathway">
    <text evidence="2">Carbohydrate biosynthesis; dTDP-L-rhamnose biosynthesis.</text>
</comment>
<sequence length="306" mass="32808">MTRGLALLVPGGHGQVGSELRRLLSARPGALVHAPGSGELDITDPEQVDDAVDSFAETARDAELRPVVVNAAAYTAVDAAESEPDRAARVNTDGPAALAVACRESGLPLLHISTDYVFPGDADRPYEPTDETGPRTVYGRTKLAGERAVLESGARAWIVRTAWVYGARGGNFVRTIARLSAQRETLSVVDDQLGCPTWAADLARGLVELAERVADRRGPEQKVLHCTNSGQASWWEFARAIFEELGLDPSRVHPCTTADFPRPAPRPAYSVLSDAAWRAAGLTPLRPWREALAAAFAQDGEALRTP</sequence>
<dbReference type="InterPro" id="IPR036291">
    <property type="entry name" value="NAD(P)-bd_dom_sf"/>
</dbReference>
<dbReference type="Proteomes" id="UP000597989">
    <property type="component" value="Unassembled WGS sequence"/>
</dbReference>
<keyword evidence="2" id="KW-0560">Oxidoreductase</keyword>
<dbReference type="Gene3D" id="3.90.25.10">
    <property type="entry name" value="UDP-galactose 4-epimerase, domain 1"/>
    <property type="match status" value="1"/>
</dbReference>
<comment type="similarity">
    <text evidence="1 2">Belongs to the dTDP-4-dehydrorhamnose reductase family.</text>
</comment>
<proteinExistence type="inferred from homology"/>
<dbReference type="CDD" id="cd05254">
    <property type="entry name" value="dTDP_HR_like_SDR_e"/>
    <property type="match status" value="1"/>
</dbReference>
<reference evidence="4 7" key="2">
    <citation type="journal article" date="2019" name="Int. J. Syst. Evol. Microbiol.">
        <title>The Global Catalogue of Microorganisms (GCM) 10K type strain sequencing project: providing services to taxonomists for standard genome sequencing and annotation.</title>
        <authorList>
            <consortium name="The Broad Institute Genomics Platform"/>
            <consortium name="The Broad Institute Genome Sequencing Center for Infectious Disease"/>
            <person name="Wu L."/>
            <person name="Ma J."/>
        </authorList>
    </citation>
    <scope>NUCLEOTIDE SEQUENCE [LARGE SCALE GENOMIC DNA]</scope>
    <source>
        <strain evidence="4 7">JCM 10664</strain>
    </source>
</reference>
<protein>
    <recommendedName>
        <fullName evidence="2">dTDP-4-dehydrorhamnose reductase</fullName>
        <ecNumber evidence="2">1.1.1.133</ecNumber>
    </recommendedName>
</protein>
<dbReference type="Proteomes" id="UP001500220">
    <property type="component" value="Unassembled WGS sequence"/>
</dbReference>
<dbReference type="AlphaFoldDB" id="A0A917JNK3"/>
<dbReference type="NCBIfam" id="TIGR01214">
    <property type="entry name" value="rmlD"/>
    <property type="match status" value="1"/>
</dbReference>
<accession>A0A917JNK3</accession>
<feature type="domain" description="RmlD-like substrate binding" evidence="3">
    <location>
        <begin position="7"/>
        <end position="297"/>
    </location>
</feature>
<dbReference type="GO" id="GO:0008831">
    <property type="term" value="F:dTDP-4-dehydrorhamnose reductase activity"/>
    <property type="evidence" value="ECO:0007669"/>
    <property type="project" value="UniProtKB-EC"/>
</dbReference>
<reference evidence="4" key="4">
    <citation type="submission" date="2023-12" db="EMBL/GenBank/DDBJ databases">
        <authorList>
            <person name="Sun Q."/>
            <person name="Inoue M."/>
        </authorList>
    </citation>
    <scope>NUCLEOTIDE SEQUENCE</scope>
    <source>
        <strain evidence="4">JCM 10664</strain>
    </source>
</reference>
<evidence type="ECO:0000313" key="6">
    <source>
        <dbReference type="Proteomes" id="UP000597989"/>
    </source>
</evidence>
<dbReference type="EMBL" id="BMMT01000003">
    <property type="protein sequence ID" value="GGI77153.1"/>
    <property type="molecule type" value="Genomic_DNA"/>
</dbReference>
<dbReference type="GO" id="GO:0005829">
    <property type="term" value="C:cytosol"/>
    <property type="evidence" value="ECO:0007669"/>
    <property type="project" value="TreeGrafter"/>
</dbReference>
<evidence type="ECO:0000256" key="1">
    <source>
        <dbReference type="ARBA" id="ARBA00010944"/>
    </source>
</evidence>
<gene>
    <name evidence="5" type="primary">rfbD</name>
    <name evidence="4" type="ORF">GCM10009545_31380</name>
    <name evidence="5" type="ORF">GCM10011581_12810</name>
</gene>
<reference evidence="5" key="3">
    <citation type="submission" date="2020-09" db="EMBL/GenBank/DDBJ databases">
        <authorList>
            <person name="Sun Q."/>
            <person name="Zhou Y."/>
        </authorList>
    </citation>
    <scope>NUCLEOTIDE SEQUENCE</scope>
    <source>
        <strain evidence="5">CGMCC 4.7206</strain>
    </source>
</reference>
<reference evidence="5 6" key="1">
    <citation type="journal article" date="2014" name="Int. J. Syst. Evol. Microbiol.">
        <title>Complete genome sequence of Corynebacterium casei LMG S-19264T (=DSM 44701T), isolated from a smear-ripened cheese.</title>
        <authorList>
            <consortium name="US DOE Joint Genome Institute (JGI-PGF)"/>
            <person name="Walter F."/>
            <person name="Albersmeier A."/>
            <person name="Kalinowski J."/>
            <person name="Ruckert C."/>
        </authorList>
    </citation>
    <scope>NUCLEOTIDE SEQUENCE [LARGE SCALE GENOMIC DNA]</scope>
    <source>
        <strain evidence="5 6">CGMCC 4.7206</strain>
    </source>
</reference>
<dbReference type="InterPro" id="IPR029903">
    <property type="entry name" value="RmlD-like-bd"/>
</dbReference>
<dbReference type="InterPro" id="IPR005913">
    <property type="entry name" value="dTDP_dehydrorham_reduct"/>
</dbReference>
<keyword evidence="7" id="KW-1185">Reference proteome</keyword>
<dbReference type="PANTHER" id="PTHR10491">
    <property type="entry name" value="DTDP-4-DEHYDRORHAMNOSE REDUCTASE"/>
    <property type="match status" value="1"/>
</dbReference>
<evidence type="ECO:0000313" key="7">
    <source>
        <dbReference type="Proteomes" id="UP001500220"/>
    </source>
</evidence>
<dbReference type="RefSeq" id="WP_188986342.1">
    <property type="nucleotide sequence ID" value="NZ_BAAAHC010000011.1"/>
</dbReference>
<dbReference type="Gene3D" id="3.40.50.720">
    <property type="entry name" value="NAD(P)-binding Rossmann-like Domain"/>
    <property type="match status" value="1"/>
</dbReference>
<evidence type="ECO:0000313" key="4">
    <source>
        <dbReference type="EMBL" id="GAA0526739.1"/>
    </source>
</evidence>
<dbReference type="PANTHER" id="PTHR10491:SF4">
    <property type="entry name" value="METHIONINE ADENOSYLTRANSFERASE 2 SUBUNIT BETA"/>
    <property type="match status" value="1"/>
</dbReference>
<dbReference type="Pfam" id="PF04321">
    <property type="entry name" value="RmlD_sub_bind"/>
    <property type="match status" value="1"/>
</dbReference>
<keyword evidence="2" id="KW-0521">NADP</keyword>
<comment type="function">
    <text evidence="2">Catalyzes the reduction of dTDP-6-deoxy-L-lyxo-4-hexulose to yield dTDP-L-rhamnose.</text>
</comment>
<organism evidence="5 6">
    <name type="scientific">Saccharopolyspora thermophila</name>
    <dbReference type="NCBI Taxonomy" id="89367"/>
    <lineage>
        <taxon>Bacteria</taxon>
        <taxon>Bacillati</taxon>
        <taxon>Actinomycetota</taxon>
        <taxon>Actinomycetes</taxon>
        <taxon>Pseudonocardiales</taxon>
        <taxon>Pseudonocardiaceae</taxon>
        <taxon>Saccharopolyspora</taxon>
    </lineage>
</organism>
<evidence type="ECO:0000256" key="2">
    <source>
        <dbReference type="RuleBase" id="RU364082"/>
    </source>
</evidence>
<name>A0A917JNK3_9PSEU</name>
<dbReference type="GO" id="GO:0019305">
    <property type="term" value="P:dTDP-rhamnose biosynthetic process"/>
    <property type="evidence" value="ECO:0007669"/>
    <property type="project" value="TreeGrafter"/>
</dbReference>